<dbReference type="InterPro" id="IPR019261">
    <property type="entry name" value="PARG_cat_microbial"/>
</dbReference>
<dbReference type="NCBIfam" id="TIGR02452">
    <property type="entry name" value="TIGR02452 family protein"/>
    <property type="match status" value="1"/>
</dbReference>
<gene>
    <name evidence="2" type="ORF">H6G24_33590</name>
</gene>
<dbReference type="PIRSF" id="PIRSF014899">
    <property type="entry name" value="UCP014899"/>
    <property type="match status" value="1"/>
</dbReference>
<evidence type="ECO:0000313" key="2">
    <source>
        <dbReference type="EMBL" id="MBD2200344.1"/>
    </source>
</evidence>
<dbReference type="PANTHER" id="PTHR35596:SF1">
    <property type="entry name" value="MICROBIAL-TYPE PARG CATALYTIC DOMAIN-CONTAINING PROTEIN"/>
    <property type="match status" value="1"/>
</dbReference>
<dbReference type="Gene3D" id="3.40.220.10">
    <property type="entry name" value="Leucine Aminopeptidase, subunit E, domain 1"/>
    <property type="match status" value="1"/>
</dbReference>
<keyword evidence="3" id="KW-1185">Reference proteome</keyword>
<feature type="domain" description="Microbial-type PARG catalytic" evidence="1">
    <location>
        <begin position="7"/>
        <end position="157"/>
    </location>
</feature>
<sequence length="276" mass="30448">MSLKGIAKETLRIVEEGKYITDSGKTVEFLAAQQMAIANTVLYTPIQSYSLLEKQISGEGKQEPVIEVTNETTQAAAHRLVQVEGCEDLVLLNFASARNPGGGFINGAKAQEEDLARCSGLYPCLLTQPTYYESNRNQESLLYTDHVIYSPKVPWFRVKNYDLLDDVFLASVITAPAPNAGQALRRDPQCSPAIALALHRRAGIILSIARDNGHRSLLLGAWGCGVFCNDPNMVADVFGKWLADRCFAGCFDRVTFAIHTSSRNSETLKAFQRRFP</sequence>
<name>A0ABR8AKM9_9CYAN</name>
<dbReference type="InterPro" id="IPR043472">
    <property type="entry name" value="Macro_dom-like"/>
</dbReference>
<dbReference type="InterPro" id="IPR012664">
    <property type="entry name" value="CHP02452"/>
</dbReference>
<dbReference type="SUPFAM" id="SSF52949">
    <property type="entry name" value="Macro domain-like"/>
    <property type="match status" value="1"/>
</dbReference>
<protein>
    <submittedName>
        <fullName evidence="2">TIGR02452 family protein</fullName>
    </submittedName>
</protein>
<dbReference type="Pfam" id="PF10021">
    <property type="entry name" value="PARG_cat_microb"/>
    <property type="match status" value="1"/>
</dbReference>
<organism evidence="2 3">
    <name type="scientific">Calothrix parietina FACHB-288</name>
    <dbReference type="NCBI Taxonomy" id="2692896"/>
    <lineage>
        <taxon>Bacteria</taxon>
        <taxon>Bacillati</taxon>
        <taxon>Cyanobacteriota</taxon>
        <taxon>Cyanophyceae</taxon>
        <taxon>Nostocales</taxon>
        <taxon>Calotrichaceae</taxon>
        <taxon>Calothrix</taxon>
    </lineage>
</organism>
<dbReference type="RefSeq" id="WP_190550375.1">
    <property type="nucleotide sequence ID" value="NZ_CAWPNO010000122.1"/>
</dbReference>
<dbReference type="Proteomes" id="UP000658514">
    <property type="component" value="Unassembled WGS sequence"/>
</dbReference>
<reference evidence="2 3" key="1">
    <citation type="journal article" date="2020" name="ISME J.">
        <title>Comparative genomics reveals insights into cyanobacterial evolution and habitat adaptation.</title>
        <authorList>
            <person name="Chen M.Y."/>
            <person name="Teng W.K."/>
            <person name="Zhao L."/>
            <person name="Hu C.X."/>
            <person name="Zhou Y.K."/>
            <person name="Han B.P."/>
            <person name="Song L.R."/>
            <person name="Shu W.S."/>
        </authorList>
    </citation>
    <scope>NUCLEOTIDE SEQUENCE [LARGE SCALE GENOMIC DNA]</scope>
    <source>
        <strain evidence="2 3">FACHB-288</strain>
    </source>
</reference>
<dbReference type="PANTHER" id="PTHR35596">
    <property type="entry name" value="DUF2263 DOMAIN-CONTAINING PROTEIN"/>
    <property type="match status" value="1"/>
</dbReference>
<evidence type="ECO:0000259" key="1">
    <source>
        <dbReference type="Pfam" id="PF10021"/>
    </source>
</evidence>
<proteinExistence type="predicted"/>
<comment type="caution">
    <text evidence="2">The sequence shown here is derived from an EMBL/GenBank/DDBJ whole genome shotgun (WGS) entry which is preliminary data.</text>
</comment>
<accession>A0ABR8AKM9</accession>
<evidence type="ECO:0000313" key="3">
    <source>
        <dbReference type="Proteomes" id="UP000658514"/>
    </source>
</evidence>
<dbReference type="EMBL" id="JACJQH010000084">
    <property type="protein sequence ID" value="MBD2200344.1"/>
    <property type="molecule type" value="Genomic_DNA"/>
</dbReference>